<accession>A0ABQ5UXF5</accession>
<dbReference type="SUPFAM" id="SSF52096">
    <property type="entry name" value="ClpP/crotonase"/>
    <property type="match status" value="2"/>
</dbReference>
<dbReference type="NCBIfam" id="TIGR00706">
    <property type="entry name" value="SppA_dom"/>
    <property type="match status" value="1"/>
</dbReference>
<feature type="transmembrane region" description="Helical" evidence="7">
    <location>
        <begin position="20"/>
        <end position="47"/>
    </location>
</feature>
<dbReference type="InterPro" id="IPR047272">
    <property type="entry name" value="S49_SppA_C"/>
</dbReference>
<evidence type="ECO:0000256" key="2">
    <source>
        <dbReference type="ARBA" id="ARBA00008683"/>
    </source>
</evidence>
<keyword evidence="10" id="KW-1185">Reference proteome</keyword>
<keyword evidence="7" id="KW-1133">Transmembrane helix</keyword>
<keyword evidence="5" id="KW-0720">Serine protease</keyword>
<dbReference type="InterPro" id="IPR004634">
    <property type="entry name" value="Pept_S49_pIV"/>
</dbReference>
<proteinExistence type="inferred from homology"/>
<gene>
    <name evidence="9" type="ORF">GCM10007854_08460</name>
</gene>
<evidence type="ECO:0000256" key="4">
    <source>
        <dbReference type="ARBA" id="ARBA00022801"/>
    </source>
</evidence>
<feature type="domain" description="Peptidase S49" evidence="8">
    <location>
        <begin position="151"/>
        <end position="281"/>
    </location>
</feature>
<name>A0ABQ5UXF5_9PROT</name>
<comment type="similarity">
    <text evidence="2">Belongs to the peptidase S49 family.</text>
</comment>
<evidence type="ECO:0000313" key="10">
    <source>
        <dbReference type="Proteomes" id="UP001161390"/>
    </source>
</evidence>
<dbReference type="RefSeq" id="WP_284369963.1">
    <property type="nucleotide sequence ID" value="NZ_BSNJ01000002.1"/>
</dbReference>
<dbReference type="InterPro" id="IPR004635">
    <property type="entry name" value="Pept_S49_SppA"/>
</dbReference>
<evidence type="ECO:0000256" key="5">
    <source>
        <dbReference type="ARBA" id="ARBA00022825"/>
    </source>
</evidence>
<evidence type="ECO:0000256" key="7">
    <source>
        <dbReference type="SAM" id="Phobius"/>
    </source>
</evidence>
<dbReference type="NCBIfam" id="TIGR00705">
    <property type="entry name" value="SppA_67K"/>
    <property type="match status" value="1"/>
</dbReference>
<evidence type="ECO:0000313" key="9">
    <source>
        <dbReference type="EMBL" id="GLQ19891.1"/>
    </source>
</evidence>
<dbReference type="InterPro" id="IPR002142">
    <property type="entry name" value="Peptidase_S49"/>
</dbReference>
<evidence type="ECO:0000256" key="6">
    <source>
        <dbReference type="ARBA" id="ARBA00023136"/>
    </source>
</evidence>
<reference evidence="9" key="1">
    <citation type="journal article" date="2014" name="Int. J. Syst. Evol. Microbiol.">
        <title>Complete genome of a new Firmicutes species belonging to the dominant human colonic microbiota ('Ruminococcus bicirculans') reveals two chromosomes and a selective capacity to utilize plant glucans.</title>
        <authorList>
            <consortium name="NISC Comparative Sequencing Program"/>
            <person name="Wegmann U."/>
            <person name="Louis P."/>
            <person name="Goesmann A."/>
            <person name="Henrissat B."/>
            <person name="Duncan S.H."/>
            <person name="Flint H.J."/>
        </authorList>
    </citation>
    <scope>NUCLEOTIDE SEQUENCE</scope>
    <source>
        <strain evidence="9">NBRC 108216</strain>
    </source>
</reference>
<dbReference type="PANTHER" id="PTHR33209">
    <property type="entry name" value="PROTEASE 4"/>
    <property type="match status" value="1"/>
</dbReference>
<dbReference type="Gene3D" id="3.90.226.10">
    <property type="entry name" value="2-enoyl-CoA Hydratase, Chain A, domain 1"/>
    <property type="match status" value="3"/>
</dbReference>
<comment type="caution">
    <text evidence="9">The sequence shown here is derived from an EMBL/GenBank/DDBJ whole genome shotgun (WGS) entry which is preliminary data.</text>
</comment>
<keyword evidence="6 7" id="KW-0472">Membrane</keyword>
<dbReference type="Proteomes" id="UP001161390">
    <property type="component" value="Unassembled WGS sequence"/>
</dbReference>
<feature type="domain" description="Peptidase S49" evidence="8">
    <location>
        <begin position="378"/>
        <end position="529"/>
    </location>
</feature>
<sequence>MNTPATYTPPQRRLSGTKVFFISIAAVVIGLFVFFFLLVILISGLAAAAGSSPPDTRATVLEIDLRLSLLDAPVAPTLFSDSPASVVGIVRALDRAKTDKRVKGVFIRGETGGLAPASAEELRLALIDFKTSDKFVITHAQGLSSTSVIPYQAISASDEIWLQASTSIATAGLYSQSEFLGGTMELLGAQPQFIRHGAYKNAVNSYTEEGFTPEHREAMESLLTSIFDESVDNIATDRSLDRATLLQLFETAPHNASDAKTAGLIDRLGYLEEARDSIRERVGDDDITFTPIADYDPKGNFGKPVIALIEAQGSILPGKSGGDGLFSAATSIGGETYAAALDAALDDDDVKAVLFRISSGGGSAAASDQIMAAVRRVQDADKPVIISMGQYAASGGYYIAAPADHIVAMPQTITGSIGVFGGKIAFEETFAKAGYNLEAIQIGGDFAGAYNIDTPFTESQLAGYQAEMDQIYEDFVGVVASGRNMSREAVIEIAEGRVWTGQQAFERGLVDELGGFDTALRATRRLAGLDEDAAVRLERFPRPKSREELFNELLSGTASTGQDLEALSALMQRPEVQALIAIRQDAQARGAELKAPLPKVR</sequence>
<keyword evidence="4" id="KW-0378">Hydrolase</keyword>
<dbReference type="GO" id="GO:0006508">
    <property type="term" value="P:proteolysis"/>
    <property type="evidence" value="ECO:0007669"/>
    <property type="project" value="UniProtKB-KW"/>
</dbReference>
<keyword evidence="7" id="KW-0812">Transmembrane</keyword>
<dbReference type="PIRSF" id="PIRSF001217">
    <property type="entry name" value="Protease_4_SppA"/>
    <property type="match status" value="1"/>
</dbReference>
<dbReference type="InterPro" id="IPR047217">
    <property type="entry name" value="S49_SppA_67K_type_N"/>
</dbReference>
<dbReference type="CDD" id="cd07023">
    <property type="entry name" value="S49_Sppa_N_C"/>
    <property type="match status" value="1"/>
</dbReference>
<organism evidence="9 10">
    <name type="scientific">Algimonas porphyrae</name>
    <dbReference type="NCBI Taxonomy" id="1128113"/>
    <lineage>
        <taxon>Bacteria</taxon>
        <taxon>Pseudomonadati</taxon>
        <taxon>Pseudomonadota</taxon>
        <taxon>Alphaproteobacteria</taxon>
        <taxon>Maricaulales</taxon>
        <taxon>Robiginitomaculaceae</taxon>
        <taxon>Algimonas</taxon>
    </lineage>
</organism>
<dbReference type="Pfam" id="PF01343">
    <property type="entry name" value="Peptidase_S49"/>
    <property type="match status" value="2"/>
</dbReference>
<evidence type="ECO:0000256" key="1">
    <source>
        <dbReference type="ARBA" id="ARBA00004370"/>
    </source>
</evidence>
<reference evidence="9" key="2">
    <citation type="submission" date="2023-01" db="EMBL/GenBank/DDBJ databases">
        <title>Draft genome sequence of Algimonas porphyrae strain NBRC 108216.</title>
        <authorList>
            <person name="Sun Q."/>
            <person name="Mori K."/>
        </authorList>
    </citation>
    <scope>NUCLEOTIDE SEQUENCE</scope>
    <source>
        <strain evidence="9">NBRC 108216</strain>
    </source>
</reference>
<keyword evidence="3 9" id="KW-0645">Protease</keyword>
<dbReference type="EMBL" id="BSNJ01000002">
    <property type="protein sequence ID" value="GLQ19891.1"/>
    <property type="molecule type" value="Genomic_DNA"/>
</dbReference>
<protein>
    <submittedName>
        <fullName evidence="9">Protease</fullName>
    </submittedName>
</protein>
<dbReference type="PANTHER" id="PTHR33209:SF1">
    <property type="entry name" value="PEPTIDASE S49 DOMAIN-CONTAINING PROTEIN"/>
    <property type="match status" value="1"/>
</dbReference>
<dbReference type="InterPro" id="IPR029045">
    <property type="entry name" value="ClpP/crotonase-like_dom_sf"/>
</dbReference>
<dbReference type="GO" id="GO:0008233">
    <property type="term" value="F:peptidase activity"/>
    <property type="evidence" value="ECO:0007669"/>
    <property type="project" value="UniProtKB-KW"/>
</dbReference>
<dbReference type="CDD" id="cd07018">
    <property type="entry name" value="S49_SppA_67K_type"/>
    <property type="match status" value="1"/>
</dbReference>
<comment type="subcellular location">
    <subcellularLocation>
        <location evidence="1">Membrane</location>
    </subcellularLocation>
</comment>
<evidence type="ECO:0000256" key="3">
    <source>
        <dbReference type="ARBA" id="ARBA00022670"/>
    </source>
</evidence>
<evidence type="ECO:0000259" key="8">
    <source>
        <dbReference type="Pfam" id="PF01343"/>
    </source>
</evidence>